<dbReference type="OrthoDB" id="2678663at2"/>
<evidence type="ECO:0000313" key="2">
    <source>
        <dbReference type="EMBL" id="MVO99866.1"/>
    </source>
</evidence>
<dbReference type="Proteomes" id="UP000490800">
    <property type="component" value="Unassembled WGS sequence"/>
</dbReference>
<name>A0A7X3FIA5_9BACL</name>
<dbReference type="RefSeq" id="WP_157335189.1">
    <property type="nucleotide sequence ID" value="NZ_RHLK01000004.1"/>
</dbReference>
<proteinExistence type="predicted"/>
<feature type="transmembrane region" description="Helical" evidence="1">
    <location>
        <begin position="55"/>
        <end position="76"/>
    </location>
</feature>
<keyword evidence="1" id="KW-1133">Transmembrane helix</keyword>
<keyword evidence="1" id="KW-0812">Transmembrane</keyword>
<dbReference type="AlphaFoldDB" id="A0A7X3FIA5"/>
<evidence type="ECO:0000313" key="3">
    <source>
        <dbReference type="Proteomes" id="UP000490800"/>
    </source>
</evidence>
<accession>A0A7X3FIA5</accession>
<feature type="transmembrane region" description="Helical" evidence="1">
    <location>
        <begin position="114"/>
        <end position="138"/>
    </location>
</feature>
<dbReference type="EMBL" id="RHLK01000004">
    <property type="protein sequence ID" value="MVO99866.1"/>
    <property type="molecule type" value="Genomic_DNA"/>
</dbReference>
<sequence>MNSTWENIWWLAKQELKMVRMGYLWSFLYALNALFVITIFGGTGSDLLVSGYPQLFLITVFNFFMLTVIQVFGYPFDSRYMNYWKKDSYTKRVVLLKMLPVTNREIILSRYVSYLLYGALYIVLLFAGIKVCMAFGLIESVSWGTWTGMLVTWYSTVLFAGAFYLYGEMSMRGRSFFKMGFVMMGFALLVSIALSVTGGFLVWTIVINRVEEDGALLPVLSFLTGALTLYLSWKQLEKKMANRDFYSS</sequence>
<feature type="transmembrane region" description="Helical" evidence="1">
    <location>
        <begin position="21"/>
        <end position="43"/>
    </location>
</feature>
<feature type="transmembrane region" description="Helical" evidence="1">
    <location>
        <begin position="150"/>
        <end position="167"/>
    </location>
</feature>
<feature type="transmembrane region" description="Helical" evidence="1">
    <location>
        <begin position="215"/>
        <end position="233"/>
    </location>
</feature>
<reference evidence="2 3" key="1">
    <citation type="journal article" date="2019" name="Microorganisms">
        <title>Paenibacillus lutrae sp. nov., A Chitinolytic Species Isolated from A River Otter in Castril Natural Park, Granada, Spain.</title>
        <authorList>
            <person name="Rodriguez M."/>
            <person name="Reina J.C."/>
            <person name="Bejar V."/>
            <person name="Llamas I."/>
        </authorList>
    </citation>
    <scope>NUCLEOTIDE SEQUENCE [LARGE SCALE GENOMIC DNA]</scope>
    <source>
        <strain evidence="2 3">N10</strain>
    </source>
</reference>
<gene>
    <name evidence="2" type="ORF">EDM21_10035</name>
</gene>
<feature type="transmembrane region" description="Helical" evidence="1">
    <location>
        <begin position="179"/>
        <end position="203"/>
    </location>
</feature>
<comment type="caution">
    <text evidence="2">The sequence shown here is derived from an EMBL/GenBank/DDBJ whole genome shotgun (WGS) entry which is preliminary data.</text>
</comment>
<keyword evidence="3" id="KW-1185">Reference proteome</keyword>
<organism evidence="2 3">
    <name type="scientific">Paenibacillus lutrae</name>
    <dbReference type="NCBI Taxonomy" id="2078573"/>
    <lineage>
        <taxon>Bacteria</taxon>
        <taxon>Bacillati</taxon>
        <taxon>Bacillota</taxon>
        <taxon>Bacilli</taxon>
        <taxon>Bacillales</taxon>
        <taxon>Paenibacillaceae</taxon>
        <taxon>Paenibacillus</taxon>
    </lineage>
</organism>
<keyword evidence="1" id="KW-0472">Membrane</keyword>
<protein>
    <submittedName>
        <fullName evidence="2">Uncharacterized protein</fullName>
    </submittedName>
</protein>
<evidence type="ECO:0000256" key="1">
    <source>
        <dbReference type="SAM" id="Phobius"/>
    </source>
</evidence>